<feature type="transmembrane region" description="Helical" evidence="1">
    <location>
        <begin position="70"/>
        <end position="92"/>
    </location>
</feature>
<proteinExistence type="predicted"/>
<keyword evidence="1" id="KW-0472">Membrane</keyword>
<protein>
    <submittedName>
        <fullName evidence="2">Uncharacterized protein</fullName>
    </submittedName>
</protein>
<evidence type="ECO:0000313" key="2">
    <source>
        <dbReference type="EMBL" id="HIZ31913.1"/>
    </source>
</evidence>
<accession>A0A9D2J0D5</accession>
<reference evidence="2" key="1">
    <citation type="journal article" date="2021" name="PeerJ">
        <title>Extensive microbial diversity within the chicken gut microbiome revealed by metagenomics and culture.</title>
        <authorList>
            <person name="Gilroy R."/>
            <person name="Ravi A."/>
            <person name="Getino M."/>
            <person name="Pursley I."/>
            <person name="Horton D.L."/>
            <person name="Alikhan N.F."/>
            <person name="Baker D."/>
            <person name="Gharbi K."/>
            <person name="Hall N."/>
            <person name="Watson M."/>
            <person name="Adriaenssens E.M."/>
            <person name="Foster-Nyarko E."/>
            <person name="Jarju S."/>
            <person name="Secka A."/>
            <person name="Antonio M."/>
            <person name="Oren A."/>
            <person name="Chaudhuri R.R."/>
            <person name="La Ragione R."/>
            <person name="Hildebrand F."/>
            <person name="Pallen M.J."/>
        </authorList>
    </citation>
    <scope>NUCLEOTIDE SEQUENCE</scope>
    <source>
        <strain evidence="2">ChiGjej4B4-18154</strain>
    </source>
</reference>
<comment type="caution">
    <text evidence="2">The sequence shown here is derived from an EMBL/GenBank/DDBJ whole genome shotgun (WGS) entry which is preliminary data.</text>
</comment>
<keyword evidence="1" id="KW-0812">Transmembrane</keyword>
<gene>
    <name evidence="2" type="ORF">H9813_11875</name>
</gene>
<organism evidence="2 3">
    <name type="scientific">Candidatus Allofournierella merdipullorum</name>
    <dbReference type="NCBI Taxonomy" id="2838595"/>
    <lineage>
        <taxon>Bacteria</taxon>
        <taxon>Bacillati</taxon>
        <taxon>Bacillota</taxon>
        <taxon>Clostridia</taxon>
        <taxon>Eubacteriales</taxon>
        <taxon>Oscillospiraceae</taxon>
        <taxon>Allofournierella</taxon>
    </lineage>
</organism>
<dbReference type="AlphaFoldDB" id="A0A9D2J0D5"/>
<evidence type="ECO:0000256" key="1">
    <source>
        <dbReference type="SAM" id="Phobius"/>
    </source>
</evidence>
<dbReference type="EMBL" id="DXBV01000118">
    <property type="protein sequence ID" value="HIZ31913.1"/>
    <property type="molecule type" value="Genomic_DNA"/>
</dbReference>
<dbReference type="Proteomes" id="UP000824035">
    <property type="component" value="Unassembled WGS sequence"/>
</dbReference>
<sequence>MGQCELCGRQEGVREAAVYLGGEKKTVPVCGRCVYEAMRKNRYGFGFGLGLQLCWFVVAGQGLFSVAGAFAAVMALYGLVRLVLVLAAHLTLRVNGQAAVPEWIWKYAMARAVTEDALRDAYAEKICNVKVQTPREYERTHAAK</sequence>
<feature type="transmembrane region" description="Helical" evidence="1">
    <location>
        <begin position="45"/>
        <end position="64"/>
    </location>
</feature>
<name>A0A9D2J0D5_9FIRM</name>
<reference evidence="2" key="2">
    <citation type="submission" date="2021-04" db="EMBL/GenBank/DDBJ databases">
        <authorList>
            <person name="Gilroy R."/>
        </authorList>
    </citation>
    <scope>NUCLEOTIDE SEQUENCE</scope>
    <source>
        <strain evidence="2">ChiGjej4B4-18154</strain>
    </source>
</reference>
<keyword evidence="1" id="KW-1133">Transmembrane helix</keyword>
<evidence type="ECO:0000313" key="3">
    <source>
        <dbReference type="Proteomes" id="UP000824035"/>
    </source>
</evidence>